<dbReference type="RefSeq" id="WP_121877141.1">
    <property type="nucleotide sequence ID" value="NZ_REFJ01000004.1"/>
</dbReference>
<organism evidence="1 2">
    <name type="scientific">Umboniibacter marinipuniceus</name>
    <dbReference type="NCBI Taxonomy" id="569599"/>
    <lineage>
        <taxon>Bacteria</taxon>
        <taxon>Pseudomonadati</taxon>
        <taxon>Pseudomonadota</taxon>
        <taxon>Gammaproteobacteria</taxon>
        <taxon>Cellvibrionales</taxon>
        <taxon>Cellvibrionaceae</taxon>
        <taxon>Umboniibacter</taxon>
    </lineage>
</organism>
<protein>
    <submittedName>
        <fullName evidence="1">Putative outer membrane protein</fullName>
    </submittedName>
</protein>
<dbReference type="EMBL" id="REFJ01000004">
    <property type="protein sequence ID" value="RMA79384.1"/>
    <property type="molecule type" value="Genomic_DNA"/>
</dbReference>
<proteinExistence type="predicted"/>
<evidence type="ECO:0000313" key="2">
    <source>
        <dbReference type="Proteomes" id="UP000267187"/>
    </source>
</evidence>
<sequence length="344" mass="39187">MIKQIFAATALVSLSGMVDADVLVTKNGERLLGTLESIRGDSLVWKSDSFSTLTLSKSDIAELVLTQEIKINGHDDPCYMDSFVNGMMQLNCEGTESFVHLDMLQSLEPWVDPDYEYFSWTGHVRLTGELFWGNKTDKDWTLDSATNVYKGDFRHSAALYYKRDDNSDPLVEPDIKWIASYGIDWFYSEHWYLNGNTEARRDDSNSVVSRYTLGVGVGYRFWDNDTGHLFIENGPAYVKETLDNSGVEDTTNSIGWRYKLDWSAPLPLWPEDFGAAPDFYHRHTVTMTDADHFRTQFESNTGVRFPVFGSINADIDFEADYDTKPSAGNEKADYQIRLGVSYSW</sequence>
<dbReference type="Proteomes" id="UP000267187">
    <property type="component" value="Unassembled WGS sequence"/>
</dbReference>
<dbReference type="OrthoDB" id="9806250at2"/>
<name>A0A3M0A4S4_9GAMM</name>
<gene>
    <name evidence="1" type="ORF">DFR27_1824</name>
</gene>
<dbReference type="Pfam" id="PF04338">
    <property type="entry name" value="DUF481"/>
    <property type="match status" value="1"/>
</dbReference>
<evidence type="ECO:0000313" key="1">
    <source>
        <dbReference type="EMBL" id="RMA79384.1"/>
    </source>
</evidence>
<dbReference type="AlphaFoldDB" id="A0A3M0A4S4"/>
<reference evidence="1 2" key="1">
    <citation type="submission" date="2018-10" db="EMBL/GenBank/DDBJ databases">
        <title>Genomic Encyclopedia of Type Strains, Phase IV (KMG-IV): sequencing the most valuable type-strain genomes for metagenomic binning, comparative biology and taxonomic classification.</title>
        <authorList>
            <person name="Goeker M."/>
        </authorList>
    </citation>
    <scope>NUCLEOTIDE SEQUENCE [LARGE SCALE GENOMIC DNA]</scope>
    <source>
        <strain evidence="1 2">DSM 25080</strain>
    </source>
</reference>
<accession>A0A3M0A4S4</accession>
<keyword evidence="2" id="KW-1185">Reference proteome</keyword>
<comment type="caution">
    <text evidence="1">The sequence shown here is derived from an EMBL/GenBank/DDBJ whole genome shotgun (WGS) entry which is preliminary data.</text>
</comment>
<dbReference type="InterPro" id="IPR007433">
    <property type="entry name" value="DUF481"/>
</dbReference>